<protein>
    <submittedName>
        <fullName evidence="2">Uncharacterized protein</fullName>
    </submittedName>
</protein>
<evidence type="ECO:0000256" key="1">
    <source>
        <dbReference type="SAM" id="MobiDB-lite"/>
    </source>
</evidence>
<reference evidence="2 3" key="1">
    <citation type="submission" date="2021-07" db="EMBL/GenBank/DDBJ databases">
        <title>Sphingomonas sp.</title>
        <authorList>
            <person name="Feng G."/>
            <person name="Li J."/>
            <person name="Pan M."/>
        </authorList>
    </citation>
    <scope>NUCLEOTIDE SEQUENCE [LARGE SCALE GENOMIC DNA]</scope>
    <source>
        <strain evidence="2 3">RRHST34</strain>
    </source>
</reference>
<feature type="compositionally biased region" description="Basic and acidic residues" evidence="1">
    <location>
        <begin position="33"/>
        <end position="45"/>
    </location>
</feature>
<evidence type="ECO:0000313" key="3">
    <source>
        <dbReference type="Proteomes" id="UP000759103"/>
    </source>
</evidence>
<name>A0ABS7BRA3_9SPHN</name>
<gene>
    <name evidence="2" type="ORF">KZ820_14775</name>
</gene>
<accession>A0ABS7BRA3</accession>
<organism evidence="2 3">
    <name type="scientific">Sphingomonas citri</name>
    <dbReference type="NCBI Taxonomy" id="2862499"/>
    <lineage>
        <taxon>Bacteria</taxon>
        <taxon>Pseudomonadati</taxon>
        <taxon>Pseudomonadota</taxon>
        <taxon>Alphaproteobacteria</taxon>
        <taxon>Sphingomonadales</taxon>
        <taxon>Sphingomonadaceae</taxon>
        <taxon>Sphingomonas</taxon>
    </lineage>
</organism>
<dbReference type="EMBL" id="JAHXZN010000005">
    <property type="protein sequence ID" value="MBW6532002.1"/>
    <property type="molecule type" value="Genomic_DNA"/>
</dbReference>
<proteinExistence type="predicted"/>
<dbReference type="RefSeq" id="WP_219749367.1">
    <property type="nucleotide sequence ID" value="NZ_JAHXZN010000005.1"/>
</dbReference>
<evidence type="ECO:0000313" key="2">
    <source>
        <dbReference type="EMBL" id="MBW6532002.1"/>
    </source>
</evidence>
<sequence length="45" mass="4987">MDDRRQAEPQPTDVNRPAARSVDSPDEMVPVERSADVQEAEAHPS</sequence>
<feature type="region of interest" description="Disordered" evidence="1">
    <location>
        <begin position="1"/>
        <end position="45"/>
    </location>
</feature>
<comment type="caution">
    <text evidence="2">The sequence shown here is derived from an EMBL/GenBank/DDBJ whole genome shotgun (WGS) entry which is preliminary data.</text>
</comment>
<keyword evidence="3" id="KW-1185">Reference proteome</keyword>
<dbReference type="Proteomes" id="UP000759103">
    <property type="component" value="Unassembled WGS sequence"/>
</dbReference>